<dbReference type="EMBL" id="JACTNZ010000003">
    <property type="protein sequence ID" value="KAG5558073.1"/>
    <property type="molecule type" value="Genomic_DNA"/>
</dbReference>
<evidence type="ECO:0000313" key="5">
    <source>
        <dbReference type="EMBL" id="KAG5558073.1"/>
    </source>
</evidence>
<feature type="domain" description="Sulfotransferase" evidence="4">
    <location>
        <begin position="58"/>
        <end position="308"/>
    </location>
</feature>
<sequence>MDTNSQGFHEETSVLSNLPETEWKLVANTTLLDWKGFWLTPHILKSVISIENQFNPLPSDILLVSFPKTGTTWLKALTATILRHNSNPDSDSQTDPLQTQNPHELIPFLELETFGESPSRDINQVPSPRVFNTHLPYSILPEAVKNSGCRIIYISRNPADTFVSTWHFYNKRFGTKIPLEVAFDEFCQGTVGLGPFVDHVFEYWLEREKENVLFVTYEELKDDPNKHVSRIAEFLGCSLSADDIDQVVWKCSHERLSELDVNKDEERVHWSGMKFSSYFRRGVVGDGKNLLSPEMMERIETLANQRWEGSGLEIKMFGAEPNPVKSLGIN</sequence>
<dbReference type="PANTHER" id="PTHR11783">
    <property type="entry name" value="SULFOTRANSFERASE SULT"/>
    <property type="match status" value="1"/>
</dbReference>
<name>A0AAV6KZ14_9ERIC</name>
<organism evidence="5 6">
    <name type="scientific">Rhododendron griersonianum</name>
    <dbReference type="NCBI Taxonomy" id="479676"/>
    <lineage>
        <taxon>Eukaryota</taxon>
        <taxon>Viridiplantae</taxon>
        <taxon>Streptophyta</taxon>
        <taxon>Embryophyta</taxon>
        <taxon>Tracheophyta</taxon>
        <taxon>Spermatophyta</taxon>
        <taxon>Magnoliopsida</taxon>
        <taxon>eudicotyledons</taxon>
        <taxon>Gunneridae</taxon>
        <taxon>Pentapetalae</taxon>
        <taxon>asterids</taxon>
        <taxon>Ericales</taxon>
        <taxon>Ericaceae</taxon>
        <taxon>Ericoideae</taxon>
        <taxon>Rhodoreae</taxon>
        <taxon>Rhododendron</taxon>
    </lineage>
</organism>
<evidence type="ECO:0000256" key="3">
    <source>
        <dbReference type="RuleBase" id="RU361155"/>
    </source>
</evidence>
<keyword evidence="2 3" id="KW-0808">Transferase</keyword>
<evidence type="ECO:0000313" key="6">
    <source>
        <dbReference type="Proteomes" id="UP000823749"/>
    </source>
</evidence>
<dbReference type="SUPFAM" id="SSF52540">
    <property type="entry name" value="P-loop containing nucleoside triphosphate hydrolases"/>
    <property type="match status" value="1"/>
</dbReference>
<comment type="caution">
    <text evidence="5">The sequence shown here is derived from an EMBL/GenBank/DDBJ whole genome shotgun (WGS) entry which is preliminary data.</text>
</comment>
<dbReference type="Proteomes" id="UP000823749">
    <property type="component" value="Chromosome 3"/>
</dbReference>
<protein>
    <recommendedName>
        <fullName evidence="3">Sulfotransferase</fullName>
        <ecNumber evidence="3">2.8.2.-</ecNumber>
    </recommendedName>
</protein>
<keyword evidence="6" id="KW-1185">Reference proteome</keyword>
<accession>A0AAV6KZ14</accession>
<dbReference type="Pfam" id="PF00685">
    <property type="entry name" value="Sulfotransfer_1"/>
    <property type="match status" value="1"/>
</dbReference>
<dbReference type="EC" id="2.8.2.-" evidence="3"/>
<dbReference type="AlphaFoldDB" id="A0AAV6KZ14"/>
<comment type="similarity">
    <text evidence="1 3">Belongs to the sulfotransferase 1 family.</text>
</comment>
<dbReference type="InterPro" id="IPR027417">
    <property type="entry name" value="P-loop_NTPase"/>
</dbReference>
<dbReference type="GO" id="GO:0008146">
    <property type="term" value="F:sulfotransferase activity"/>
    <property type="evidence" value="ECO:0007669"/>
    <property type="project" value="InterPro"/>
</dbReference>
<dbReference type="InterPro" id="IPR000863">
    <property type="entry name" value="Sulfotransferase_dom"/>
</dbReference>
<reference evidence="5" key="1">
    <citation type="submission" date="2020-08" db="EMBL/GenBank/DDBJ databases">
        <title>Plant Genome Project.</title>
        <authorList>
            <person name="Zhang R.-G."/>
        </authorList>
    </citation>
    <scope>NUCLEOTIDE SEQUENCE</scope>
    <source>
        <strain evidence="5">WSP0</strain>
        <tissue evidence="5">Leaf</tissue>
    </source>
</reference>
<evidence type="ECO:0000259" key="4">
    <source>
        <dbReference type="Pfam" id="PF00685"/>
    </source>
</evidence>
<evidence type="ECO:0000256" key="2">
    <source>
        <dbReference type="ARBA" id="ARBA00022679"/>
    </source>
</evidence>
<dbReference type="Gene3D" id="3.40.50.300">
    <property type="entry name" value="P-loop containing nucleotide triphosphate hydrolases"/>
    <property type="match status" value="1"/>
</dbReference>
<gene>
    <name evidence="5" type="ORF">RHGRI_008098</name>
</gene>
<proteinExistence type="inferred from homology"/>
<evidence type="ECO:0000256" key="1">
    <source>
        <dbReference type="ARBA" id="ARBA00005771"/>
    </source>
</evidence>